<dbReference type="AlphaFoldDB" id="A0A1H8DKE1"/>
<dbReference type="RefSeq" id="WP_090629972.1">
    <property type="nucleotide sequence ID" value="NZ_FOCP01000007.1"/>
</dbReference>
<sequence>MNTITDWKLHGSYFEACNCETACPCIWLQPPSEGNCKLLVAWHIDSGYLNGESLDDLNVALACFSPGHMKDGNWQAALYVDERASDGQFNAVTEIYSGRHGGHPAVLMSFVTEIWGIRKVKIDYCARGNQRELSIPGIAEMAVESIQGIQDGEATIENPPLCVVASHPAVVARSSNYAYHDFNKSWKFSNRNSYFSQFTYQP</sequence>
<organism evidence="1 2">
    <name type="scientific">Nitrosomonas marina</name>
    <dbReference type="NCBI Taxonomy" id="917"/>
    <lineage>
        <taxon>Bacteria</taxon>
        <taxon>Pseudomonadati</taxon>
        <taxon>Pseudomonadota</taxon>
        <taxon>Betaproteobacteria</taxon>
        <taxon>Nitrosomonadales</taxon>
        <taxon>Nitrosomonadaceae</taxon>
        <taxon>Nitrosomonas</taxon>
    </lineage>
</organism>
<reference evidence="1 2" key="1">
    <citation type="submission" date="2016-10" db="EMBL/GenBank/DDBJ databases">
        <authorList>
            <person name="de Groot N.N."/>
        </authorList>
    </citation>
    <scope>NUCLEOTIDE SEQUENCE [LARGE SCALE GENOMIC DNA]</scope>
    <source>
        <strain evidence="1 2">Nm22</strain>
    </source>
</reference>
<dbReference type="OrthoDB" id="9802256at2"/>
<dbReference type="Proteomes" id="UP000199459">
    <property type="component" value="Unassembled WGS sequence"/>
</dbReference>
<evidence type="ECO:0008006" key="3">
    <source>
        <dbReference type="Google" id="ProtNLM"/>
    </source>
</evidence>
<dbReference type="EMBL" id="FOCP01000007">
    <property type="protein sequence ID" value="SEN07626.1"/>
    <property type="molecule type" value="Genomic_DNA"/>
</dbReference>
<evidence type="ECO:0000313" key="2">
    <source>
        <dbReference type="Proteomes" id="UP000199459"/>
    </source>
</evidence>
<dbReference type="Pfam" id="PF07040">
    <property type="entry name" value="DUF1326"/>
    <property type="match status" value="1"/>
</dbReference>
<evidence type="ECO:0000313" key="1">
    <source>
        <dbReference type="EMBL" id="SEN07626.1"/>
    </source>
</evidence>
<name>A0A1H8DKE1_9PROT</name>
<proteinExistence type="predicted"/>
<dbReference type="STRING" id="917.SAMN05216326_10512"/>
<gene>
    <name evidence="1" type="ORF">SAMN05216325_10756</name>
</gene>
<accession>A0A1H8DKE1</accession>
<dbReference type="InterPro" id="IPR014581">
    <property type="entry name" value="UCP033303"/>
</dbReference>
<protein>
    <recommendedName>
        <fullName evidence="3">DUF1326 domain-containing protein</fullName>
    </recommendedName>
</protein>
<dbReference type="InterPro" id="IPR009758">
    <property type="entry name" value="DUF1326"/>
</dbReference>
<dbReference type="PIRSF" id="PIRSF033303">
    <property type="entry name" value="UCP033303"/>
    <property type="match status" value="1"/>
</dbReference>